<evidence type="ECO:0000256" key="14">
    <source>
        <dbReference type="ARBA" id="ARBA00023098"/>
    </source>
</evidence>
<dbReference type="KEGG" id="slim:SCL_1633"/>
<evidence type="ECO:0000256" key="1">
    <source>
        <dbReference type="ARBA" id="ARBA00001698"/>
    </source>
</evidence>
<dbReference type="FunCoup" id="A0A1B4XGJ5">
    <property type="interactions" value="417"/>
</dbReference>
<evidence type="ECO:0000256" key="15">
    <source>
        <dbReference type="ARBA" id="ARBA00023136"/>
    </source>
</evidence>
<comment type="pathway">
    <text evidence="3 18">Phospholipid metabolism; CDP-diacylglycerol biosynthesis; CDP-diacylglycerol from sn-glycerol 3-phosphate: step 3/3.</text>
</comment>
<feature type="transmembrane region" description="Helical" evidence="19">
    <location>
        <begin position="7"/>
        <end position="24"/>
    </location>
</feature>
<dbReference type="RefSeq" id="WP_096360740.1">
    <property type="nucleotide sequence ID" value="NZ_AP014879.1"/>
</dbReference>
<evidence type="ECO:0000256" key="4">
    <source>
        <dbReference type="ARBA" id="ARBA00005189"/>
    </source>
</evidence>
<dbReference type="EMBL" id="AP014879">
    <property type="protein sequence ID" value="BAV33938.1"/>
    <property type="molecule type" value="Genomic_DNA"/>
</dbReference>
<keyword evidence="10 18" id="KW-0808">Transferase</keyword>
<feature type="transmembrane region" description="Helical" evidence="19">
    <location>
        <begin position="141"/>
        <end position="161"/>
    </location>
</feature>
<keyword evidence="14" id="KW-0443">Lipid metabolism</keyword>
<comment type="subcellular location">
    <subcellularLocation>
        <location evidence="2">Cell membrane</location>
        <topology evidence="2">Multi-pass membrane protein</topology>
    </subcellularLocation>
</comment>
<evidence type="ECO:0000256" key="11">
    <source>
        <dbReference type="ARBA" id="ARBA00022692"/>
    </source>
</evidence>
<keyword evidence="13 19" id="KW-1133">Transmembrane helix</keyword>
<evidence type="ECO:0000256" key="17">
    <source>
        <dbReference type="ARBA" id="ARBA00023264"/>
    </source>
</evidence>
<gene>
    <name evidence="20" type="ORF">SCL_1633</name>
</gene>
<dbReference type="Pfam" id="PF01148">
    <property type="entry name" value="CTP_transf_1"/>
    <property type="match status" value="1"/>
</dbReference>
<feature type="transmembrane region" description="Helical" evidence="19">
    <location>
        <begin position="116"/>
        <end position="135"/>
    </location>
</feature>
<comment type="pathway">
    <text evidence="4">Lipid metabolism.</text>
</comment>
<dbReference type="PROSITE" id="PS01315">
    <property type="entry name" value="CDS"/>
    <property type="match status" value="1"/>
</dbReference>
<sequence>MLKQRILTAVILVPLLVAALFYLSLPWLTLIFAVVMAAAAWEWAGLSGLRHFAARLAYVACLLLFGVLGLNLIPLHPDLIVSFLGAAVLWWVWALVELISRRDLARGMFTTMPGRIVGGFLVLVPLWVAAVYLLAADDESPRVLLFLFVLVWVADSAAYFTGSLLGRTRLAPHVSPGKTVEGVVGGVLGVVLLAWLCGTILWKFEGMLLAMWTGLSAVTALFSVVGDLTESKLKRIAGVKDSGRLLPGHGGVLDRIDALTSAVPVFALGAIFLLKFDA</sequence>
<evidence type="ECO:0000256" key="6">
    <source>
        <dbReference type="ARBA" id="ARBA00012487"/>
    </source>
</evidence>
<proteinExistence type="inferred from homology"/>
<protein>
    <recommendedName>
        <fullName evidence="7 18">Phosphatidate cytidylyltransferase</fullName>
        <ecNumber evidence="6 18">2.7.7.41</ecNumber>
    </recommendedName>
</protein>
<comment type="catalytic activity">
    <reaction evidence="1 18">
        <text>a 1,2-diacyl-sn-glycero-3-phosphate + CTP + H(+) = a CDP-1,2-diacyl-sn-glycerol + diphosphate</text>
        <dbReference type="Rhea" id="RHEA:16229"/>
        <dbReference type="ChEBI" id="CHEBI:15378"/>
        <dbReference type="ChEBI" id="CHEBI:33019"/>
        <dbReference type="ChEBI" id="CHEBI:37563"/>
        <dbReference type="ChEBI" id="CHEBI:58332"/>
        <dbReference type="ChEBI" id="CHEBI:58608"/>
        <dbReference type="EC" id="2.7.7.41"/>
    </reaction>
</comment>
<comment type="similarity">
    <text evidence="5 18">Belongs to the CDS family.</text>
</comment>
<keyword evidence="8" id="KW-1003">Cell membrane</keyword>
<keyword evidence="12 18" id="KW-0548">Nucleotidyltransferase</keyword>
<evidence type="ECO:0000256" key="13">
    <source>
        <dbReference type="ARBA" id="ARBA00022989"/>
    </source>
</evidence>
<evidence type="ECO:0000256" key="8">
    <source>
        <dbReference type="ARBA" id="ARBA00022475"/>
    </source>
</evidence>
<evidence type="ECO:0000256" key="16">
    <source>
        <dbReference type="ARBA" id="ARBA00023209"/>
    </source>
</evidence>
<feature type="transmembrane region" description="Helical" evidence="19">
    <location>
        <begin position="79"/>
        <end position="96"/>
    </location>
</feature>
<evidence type="ECO:0000256" key="9">
    <source>
        <dbReference type="ARBA" id="ARBA00022516"/>
    </source>
</evidence>
<dbReference type="EC" id="2.7.7.41" evidence="6 18"/>
<dbReference type="AlphaFoldDB" id="A0A1B4XGJ5"/>
<keyword evidence="11 18" id="KW-0812">Transmembrane</keyword>
<dbReference type="PANTHER" id="PTHR46382:SF1">
    <property type="entry name" value="PHOSPHATIDATE CYTIDYLYLTRANSFERASE"/>
    <property type="match status" value="1"/>
</dbReference>
<evidence type="ECO:0000313" key="20">
    <source>
        <dbReference type="EMBL" id="BAV33938.1"/>
    </source>
</evidence>
<evidence type="ECO:0000313" key="21">
    <source>
        <dbReference type="Proteomes" id="UP000243180"/>
    </source>
</evidence>
<dbReference type="UniPathway" id="UPA00557">
    <property type="reaction ID" value="UER00614"/>
</dbReference>
<evidence type="ECO:0000256" key="2">
    <source>
        <dbReference type="ARBA" id="ARBA00004651"/>
    </source>
</evidence>
<feature type="transmembrane region" description="Helical" evidence="19">
    <location>
        <begin position="208"/>
        <end position="226"/>
    </location>
</feature>
<keyword evidence="17" id="KW-1208">Phospholipid metabolism</keyword>
<dbReference type="PANTHER" id="PTHR46382">
    <property type="entry name" value="PHOSPHATIDATE CYTIDYLYLTRANSFERASE"/>
    <property type="match status" value="1"/>
</dbReference>
<dbReference type="OrthoDB" id="9799199at2"/>
<reference evidence="20 21" key="1">
    <citation type="submission" date="2015-05" db="EMBL/GenBank/DDBJ databases">
        <title>Complete genome sequence of a sulfur-oxidizing gammaproteobacterium strain HA5.</title>
        <authorList>
            <person name="Miura A."/>
            <person name="Kojima H."/>
            <person name="Fukui M."/>
        </authorList>
    </citation>
    <scope>NUCLEOTIDE SEQUENCE [LARGE SCALE GENOMIC DNA]</scope>
    <source>
        <strain evidence="20 21">HA5</strain>
    </source>
</reference>
<evidence type="ECO:0000256" key="3">
    <source>
        <dbReference type="ARBA" id="ARBA00005119"/>
    </source>
</evidence>
<dbReference type="InterPro" id="IPR000374">
    <property type="entry name" value="PC_trans"/>
</dbReference>
<dbReference type="GO" id="GO:0004605">
    <property type="term" value="F:phosphatidate cytidylyltransferase activity"/>
    <property type="evidence" value="ECO:0007669"/>
    <property type="project" value="UniProtKB-EC"/>
</dbReference>
<evidence type="ECO:0000256" key="10">
    <source>
        <dbReference type="ARBA" id="ARBA00022679"/>
    </source>
</evidence>
<feature type="transmembrane region" description="Helical" evidence="19">
    <location>
        <begin position="56"/>
        <end position="73"/>
    </location>
</feature>
<dbReference type="GO" id="GO:0005886">
    <property type="term" value="C:plasma membrane"/>
    <property type="evidence" value="ECO:0007669"/>
    <property type="project" value="UniProtKB-SubCell"/>
</dbReference>
<evidence type="ECO:0000256" key="5">
    <source>
        <dbReference type="ARBA" id="ARBA00010185"/>
    </source>
</evidence>
<keyword evidence="15 19" id="KW-0472">Membrane</keyword>
<evidence type="ECO:0000256" key="19">
    <source>
        <dbReference type="SAM" id="Phobius"/>
    </source>
</evidence>
<organism evidence="20 21">
    <name type="scientific">Sulfuricaulis limicola</name>
    <dbReference type="NCBI Taxonomy" id="1620215"/>
    <lineage>
        <taxon>Bacteria</taxon>
        <taxon>Pseudomonadati</taxon>
        <taxon>Pseudomonadota</taxon>
        <taxon>Gammaproteobacteria</taxon>
        <taxon>Acidiferrobacterales</taxon>
        <taxon>Acidiferrobacteraceae</taxon>
        <taxon>Sulfuricaulis</taxon>
    </lineage>
</organism>
<keyword evidence="21" id="KW-1185">Reference proteome</keyword>
<feature type="transmembrane region" description="Helical" evidence="19">
    <location>
        <begin position="182"/>
        <end position="202"/>
    </location>
</feature>
<evidence type="ECO:0000256" key="12">
    <source>
        <dbReference type="ARBA" id="ARBA00022695"/>
    </source>
</evidence>
<keyword evidence="9" id="KW-0444">Lipid biosynthesis</keyword>
<evidence type="ECO:0000256" key="7">
    <source>
        <dbReference type="ARBA" id="ARBA00019373"/>
    </source>
</evidence>
<keyword evidence="16" id="KW-0594">Phospholipid biosynthesis</keyword>
<dbReference type="InParanoid" id="A0A1B4XGJ5"/>
<name>A0A1B4XGJ5_9GAMM</name>
<dbReference type="GO" id="GO:0016024">
    <property type="term" value="P:CDP-diacylglycerol biosynthetic process"/>
    <property type="evidence" value="ECO:0007669"/>
    <property type="project" value="UniProtKB-UniPathway"/>
</dbReference>
<dbReference type="Proteomes" id="UP000243180">
    <property type="component" value="Chromosome"/>
</dbReference>
<evidence type="ECO:0000256" key="18">
    <source>
        <dbReference type="RuleBase" id="RU003938"/>
    </source>
</evidence>
<accession>A0A1B4XGJ5</accession>